<keyword evidence="1" id="KW-0472">Membrane</keyword>
<gene>
    <name evidence="2" type="ORF">KQI86_03990</name>
</gene>
<keyword evidence="1" id="KW-0812">Transmembrane</keyword>
<reference evidence="2 3" key="1">
    <citation type="submission" date="2021-06" db="EMBL/GenBank/DDBJ databases">
        <authorList>
            <person name="Sun Q."/>
            <person name="Li D."/>
        </authorList>
    </citation>
    <scope>NUCLEOTIDE SEQUENCE [LARGE SCALE GENOMIC DNA]</scope>
    <source>
        <strain evidence="2 3">MSJ-11</strain>
    </source>
</reference>
<proteinExistence type="predicted"/>
<dbReference type="Proteomes" id="UP000726170">
    <property type="component" value="Unassembled WGS sequence"/>
</dbReference>
<name>A0ABS6EE92_9CLOT</name>
<dbReference type="EMBL" id="JAHLQF010000001">
    <property type="protein sequence ID" value="MBU5483477.1"/>
    <property type="molecule type" value="Genomic_DNA"/>
</dbReference>
<protein>
    <submittedName>
        <fullName evidence="2">Uncharacterized protein</fullName>
    </submittedName>
</protein>
<dbReference type="RefSeq" id="WP_216437855.1">
    <property type="nucleotide sequence ID" value="NZ_JAHLQF010000001.1"/>
</dbReference>
<sequence>MNEVIAMASLIGVISVGTIIIGFRYMRTKSKVKEERLELERKDVAQ</sequence>
<keyword evidence="1" id="KW-1133">Transmembrane helix</keyword>
<evidence type="ECO:0000256" key="1">
    <source>
        <dbReference type="SAM" id="Phobius"/>
    </source>
</evidence>
<keyword evidence="3" id="KW-1185">Reference proteome</keyword>
<comment type="caution">
    <text evidence="2">The sequence shown here is derived from an EMBL/GenBank/DDBJ whole genome shotgun (WGS) entry which is preliminary data.</text>
</comment>
<accession>A0ABS6EE92</accession>
<evidence type="ECO:0000313" key="2">
    <source>
        <dbReference type="EMBL" id="MBU5483477.1"/>
    </source>
</evidence>
<organism evidence="2 3">
    <name type="scientific">Clostridium mobile</name>
    <dbReference type="NCBI Taxonomy" id="2841512"/>
    <lineage>
        <taxon>Bacteria</taxon>
        <taxon>Bacillati</taxon>
        <taxon>Bacillota</taxon>
        <taxon>Clostridia</taxon>
        <taxon>Eubacteriales</taxon>
        <taxon>Clostridiaceae</taxon>
        <taxon>Clostridium</taxon>
    </lineage>
</organism>
<evidence type="ECO:0000313" key="3">
    <source>
        <dbReference type="Proteomes" id="UP000726170"/>
    </source>
</evidence>
<feature type="transmembrane region" description="Helical" evidence="1">
    <location>
        <begin position="6"/>
        <end position="26"/>
    </location>
</feature>